<dbReference type="PIRSF" id="PIRSF005690">
    <property type="entry name" value="GerBA"/>
    <property type="match status" value="1"/>
</dbReference>
<dbReference type="KEGG" id="crw:CROST_011220"/>
<gene>
    <name evidence="3" type="primary">gerBA_2</name>
    <name evidence="3" type="ORF">CROST_011220</name>
</gene>
<comment type="similarity">
    <text evidence="1">Belongs to the GerABKA family.</text>
</comment>
<evidence type="ECO:0000256" key="2">
    <source>
        <dbReference type="ARBA" id="ARBA00023136"/>
    </source>
</evidence>
<dbReference type="Pfam" id="PF03323">
    <property type="entry name" value="GerA"/>
    <property type="match status" value="1"/>
</dbReference>
<reference evidence="3 4" key="1">
    <citation type="submission" date="2022-04" db="EMBL/GenBank/DDBJ databases">
        <title>Genome sequence of C. roseum typestrain.</title>
        <authorList>
            <person name="Poehlein A."/>
            <person name="Schoch T."/>
            <person name="Duerre P."/>
            <person name="Daniel R."/>
        </authorList>
    </citation>
    <scope>NUCLEOTIDE SEQUENCE [LARGE SCALE GENOMIC DNA]</scope>
    <source>
        <strain evidence="3 4">DSM 7320</strain>
    </source>
</reference>
<name>A0A1S8L2T3_9CLOT</name>
<proteinExistence type="inferred from homology"/>
<evidence type="ECO:0000256" key="1">
    <source>
        <dbReference type="ARBA" id="ARBA00005278"/>
    </source>
</evidence>
<evidence type="ECO:0000313" key="4">
    <source>
        <dbReference type="Proteomes" id="UP000190951"/>
    </source>
</evidence>
<dbReference type="GO" id="GO:0009847">
    <property type="term" value="P:spore germination"/>
    <property type="evidence" value="ECO:0007669"/>
    <property type="project" value="InterPro"/>
</dbReference>
<dbReference type="InterPro" id="IPR004995">
    <property type="entry name" value="Spore_Ger"/>
</dbReference>
<dbReference type="EMBL" id="CP096983">
    <property type="protein sequence ID" value="URZ10414.1"/>
    <property type="molecule type" value="Genomic_DNA"/>
</dbReference>
<dbReference type="RefSeq" id="WP_077832324.1">
    <property type="nucleotide sequence ID" value="NZ_CP096983.1"/>
</dbReference>
<dbReference type="Proteomes" id="UP000190951">
    <property type="component" value="Chromosome"/>
</dbReference>
<accession>A0A1S8L2T3</accession>
<dbReference type="InterPro" id="IPR050768">
    <property type="entry name" value="UPF0353/GerABKA_families"/>
</dbReference>
<dbReference type="AlphaFoldDB" id="A0A1S8L2T3"/>
<dbReference type="PANTHER" id="PTHR22550:SF9">
    <property type="entry name" value="STAGE V SPORULATION PROTEIN AF"/>
    <property type="match status" value="1"/>
</dbReference>
<dbReference type="STRING" id="84029.CROST_31380"/>
<evidence type="ECO:0000313" key="3">
    <source>
        <dbReference type="EMBL" id="URZ10414.1"/>
    </source>
</evidence>
<dbReference type="GO" id="GO:0016020">
    <property type="term" value="C:membrane"/>
    <property type="evidence" value="ECO:0007669"/>
    <property type="project" value="InterPro"/>
</dbReference>
<dbReference type="PANTHER" id="PTHR22550">
    <property type="entry name" value="SPORE GERMINATION PROTEIN"/>
    <property type="match status" value="1"/>
</dbReference>
<keyword evidence="2" id="KW-0472">Membrane</keyword>
<organism evidence="3 4">
    <name type="scientific">Clostridium felsineum</name>
    <dbReference type="NCBI Taxonomy" id="36839"/>
    <lineage>
        <taxon>Bacteria</taxon>
        <taxon>Bacillati</taxon>
        <taxon>Bacillota</taxon>
        <taxon>Clostridia</taxon>
        <taxon>Eubacteriales</taxon>
        <taxon>Clostridiaceae</taxon>
        <taxon>Clostridium</taxon>
    </lineage>
</organism>
<keyword evidence="4" id="KW-1185">Reference proteome</keyword>
<protein>
    <submittedName>
        <fullName evidence="3">Spore germination protein B1</fullName>
    </submittedName>
</protein>
<sequence>MNEENLNYVKEKLKDNVDVKYRTINSDNGQINIIFIDNLCDSKFISEYIIGPIIRRKHAIKTVSDLESDALLANSIGDVKDKEDMLLHILSGDVVIITNFYDEIIFCEAKGYVRRSVSIPITEAVIKGPREGFTEAFVDNISLIRRKAKNADLKFESVFLGEKSRTVVVVAYLKGTAPEKLVNNVKGQIKDMTADYILDSNYIEEKLKSKKTAFDTIGYSEKADIVVNHLFRGKVAVIVDGTPFVAIAPYFFYENFHMPDDYYLNSIVVNAARVLRWLGFIISTFLPGLYISIITYHVSLIPSSFVFRLAISRSGIPFPTIIELLIMMFFFQILREAGVRLPQPVGQAMSIVGALILGQSAVEAGLTSEITIIIVALSSISSFLTPNLYGPVSMWSIIIALFSAFCGLPGFFTGVFVLLAHIASLRSVGYLYTFPIGTAKILNQRDRILRGELEDTTDNILQEDDLL</sequence>